<keyword evidence="2 5" id="KW-0460">Magnesium</keyword>
<accession>A0A9R1CSE9</accession>
<dbReference type="InterPro" id="IPR029017">
    <property type="entry name" value="Enolase-like_N"/>
</dbReference>
<comment type="cofactor">
    <cofactor evidence="5">
        <name>a divalent metal cation</name>
        <dbReference type="ChEBI" id="CHEBI:60240"/>
    </cofactor>
</comment>
<name>A0A9R1CSE9_9EURY</name>
<keyword evidence="5" id="KW-0474">Menaquinone biosynthesis</keyword>
<dbReference type="InterPro" id="IPR013342">
    <property type="entry name" value="Mandelate_racemase_C"/>
</dbReference>
<evidence type="ECO:0000256" key="3">
    <source>
        <dbReference type="ARBA" id="ARBA00023235"/>
    </source>
</evidence>
<dbReference type="SMART" id="SM00922">
    <property type="entry name" value="MR_MLE"/>
    <property type="match status" value="1"/>
</dbReference>
<evidence type="ECO:0000256" key="4">
    <source>
        <dbReference type="ARBA" id="ARBA00023239"/>
    </source>
</evidence>
<protein>
    <recommendedName>
        <fullName evidence="5">o-succinylbenzoate synthase</fullName>
        <shortName evidence="5">OSB synthase</shortName>
        <shortName evidence="5">OSBS</shortName>
        <ecNumber evidence="5">4.2.1.113</ecNumber>
    </recommendedName>
    <alternativeName>
        <fullName evidence="5">4-(2'-carboxyphenyl)-4-oxybutyric acid synthase</fullName>
    </alternativeName>
    <alternativeName>
        <fullName evidence="5">o-succinylbenzoic acid synthase</fullName>
    </alternativeName>
</protein>
<dbReference type="SUPFAM" id="SSF51604">
    <property type="entry name" value="Enolase C-terminal domain-like"/>
    <property type="match status" value="1"/>
</dbReference>
<dbReference type="SFLD" id="SFLDG00180">
    <property type="entry name" value="muconate_cycloisomerase"/>
    <property type="match status" value="1"/>
</dbReference>
<feature type="binding site" evidence="5">
    <location>
        <position position="199"/>
    </location>
    <ligand>
        <name>Mg(2+)</name>
        <dbReference type="ChEBI" id="CHEBI:18420"/>
    </ligand>
</feature>
<dbReference type="GO" id="GO:0043748">
    <property type="term" value="F:O-succinylbenzoate synthase activity"/>
    <property type="evidence" value="ECO:0007669"/>
    <property type="project" value="UniProtKB-EC"/>
</dbReference>
<dbReference type="PROSITE" id="PS00909">
    <property type="entry name" value="MR_MLE_2"/>
    <property type="match status" value="1"/>
</dbReference>
<reference evidence="7" key="1">
    <citation type="journal article" date="2023" name="Front. Microbiol.">
        <title>Genomic-based phylogenetic and metabolic analyses of the genus Natronomonas, and description of Natronomonas aquatica sp. nov.</title>
        <authorList>
            <person name="Garcia-Roldan A."/>
            <person name="Duran-Viseras A."/>
            <person name="de la Haba R.R."/>
            <person name="Corral P."/>
            <person name="Sanchez-Porro C."/>
            <person name="Ventosa A."/>
        </authorList>
    </citation>
    <scope>NUCLEOTIDE SEQUENCE</scope>
    <source>
        <strain evidence="7">F2-12</strain>
    </source>
</reference>
<comment type="pathway">
    <text evidence="5">Quinol/quinone metabolism; 1,4-dihydroxy-2-naphthoate biosynthesis; 1,4-dihydroxy-2-naphthoate from chorismate: step 4/7.</text>
</comment>
<dbReference type="InterPro" id="IPR018110">
    <property type="entry name" value="Mandel_Rmase/mucon_lact_enz_CS"/>
</dbReference>
<evidence type="ECO:0000259" key="6">
    <source>
        <dbReference type="SMART" id="SM00922"/>
    </source>
</evidence>
<dbReference type="Pfam" id="PF13378">
    <property type="entry name" value="MR_MLE_C"/>
    <property type="match status" value="1"/>
</dbReference>
<dbReference type="Gene3D" id="3.30.390.10">
    <property type="entry name" value="Enolase-like, N-terminal domain"/>
    <property type="match status" value="1"/>
</dbReference>
<feature type="binding site" evidence="5">
    <location>
        <position position="173"/>
    </location>
    <ligand>
        <name>Mg(2+)</name>
        <dbReference type="ChEBI" id="CHEBI:18420"/>
    </ligand>
</feature>
<evidence type="ECO:0000256" key="5">
    <source>
        <dbReference type="HAMAP-Rule" id="MF_00470"/>
    </source>
</evidence>
<dbReference type="SUPFAM" id="SSF54826">
    <property type="entry name" value="Enolase N-terminal domain-like"/>
    <property type="match status" value="1"/>
</dbReference>
<dbReference type="RefSeq" id="WP_256030391.1">
    <property type="nucleotide sequence ID" value="NZ_JAHLKM010000023.1"/>
</dbReference>
<proteinExistence type="inferred from homology"/>
<dbReference type="InterPro" id="IPR010196">
    <property type="entry name" value="OSB_synthase_MenC1"/>
</dbReference>
<feature type="binding site" evidence="5">
    <location>
        <position position="223"/>
    </location>
    <ligand>
        <name>Mg(2+)</name>
        <dbReference type="ChEBI" id="CHEBI:18420"/>
    </ligand>
</feature>
<comment type="caution">
    <text evidence="7">The sequence shown here is derived from an EMBL/GenBank/DDBJ whole genome shotgun (WGS) entry which is preliminary data.</text>
</comment>
<dbReference type="PANTHER" id="PTHR48073">
    <property type="entry name" value="O-SUCCINYLBENZOATE SYNTHASE-RELATED"/>
    <property type="match status" value="1"/>
</dbReference>
<dbReference type="GO" id="GO:0000287">
    <property type="term" value="F:magnesium ion binding"/>
    <property type="evidence" value="ECO:0007669"/>
    <property type="project" value="UniProtKB-UniRule"/>
</dbReference>
<keyword evidence="4 5" id="KW-0456">Lyase</keyword>
<evidence type="ECO:0000256" key="2">
    <source>
        <dbReference type="ARBA" id="ARBA00022842"/>
    </source>
</evidence>
<evidence type="ECO:0000313" key="7">
    <source>
        <dbReference type="EMBL" id="MCQ4334354.1"/>
    </source>
</evidence>
<comment type="pathway">
    <text evidence="5">Quinol/quinone metabolism; menaquinone biosynthesis.</text>
</comment>
<gene>
    <name evidence="5" type="primary">menC</name>
    <name evidence="7" type="ORF">KM295_12895</name>
</gene>
<comment type="function">
    <text evidence="5">Converts 2-succinyl-6-hydroxy-2,4-cyclohexadiene-1-carboxylate (SHCHC) to 2-succinylbenzoate (OSB).</text>
</comment>
<dbReference type="Gene3D" id="3.20.20.120">
    <property type="entry name" value="Enolase-like C-terminal domain"/>
    <property type="match status" value="1"/>
</dbReference>
<keyword evidence="8" id="KW-1185">Reference proteome</keyword>
<organism evidence="7 8">
    <name type="scientific">Natronomonas aquatica</name>
    <dbReference type="NCBI Taxonomy" id="2841590"/>
    <lineage>
        <taxon>Archaea</taxon>
        <taxon>Methanobacteriati</taxon>
        <taxon>Methanobacteriota</taxon>
        <taxon>Stenosarchaea group</taxon>
        <taxon>Halobacteria</taxon>
        <taxon>Halobacteriales</taxon>
        <taxon>Natronomonadaceae</taxon>
        <taxon>Natronomonas</taxon>
    </lineage>
</organism>
<dbReference type="PANTHER" id="PTHR48073:SF2">
    <property type="entry name" value="O-SUCCINYLBENZOATE SYNTHASE"/>
    <property type="match status" value="1"/>
</dbReference>
<comment type="similarity">
    <text evidence="5">Belongs to the mandelate racemase/muconate lactonizing enzyme family. MenC type 1 subfamily.</text>
</comment>
<dbReference type="InterPro" id="IPR036849">
    <property type="entry name" value="Enolase-like_C_sf"/>
</dbReference>
<dbReference type="Pfam" id="PF02746">
    <property type="entry name" value="MR_MLE_N"/>
    <property type="match status" value="1"/>
</dbReference>
<dbReference type="SFLD" id="SFLDF00009">
    <property type="entry name" value="o-succinylbenzoate_synthase"/>
    <property type="match status" value="1"/>
</dbReference>
<feature type="active site" description="Proton donor" evidence="5">
    <location>
        <position position="145"/>
    </location>
</feature>
<keyword evidence="3" id="KW-0413">Isomerase</keyword>
<dbReference type="EMBL" id="JAHLKM010000023">
    <property type="protein sequence ID" value="MCQ4334354.1"/>
    <property type="molecule type" value="Genomic_DNA"/>
</dbReference>
<dbReference type="CDD" id="cd03320">
    <property type="entry name" value="OSBS"/>
    <property type="match status" value="1"/>
</dbReference>
<dbReference type="GO" id="GO:0016854">
    <property type="term" value="F:racemase and epimerase activity"/>
    <property type="evidence" value="ECO:0007669"/>
    <property type="project" value="UniProtKB-ARBA"/>
</dbReference>
<feature type="active site" description="Proton acceptor" evidence="5">
    <location>
        <position position="246"/>
    </location>
</feature>
<dbReference type="HAMAP" id="MF_00470">
    <property type="entry name" value="MenC_1"/>
    <property type="match status" value="1"/>
</dbReference>
<dbReference type="InterPro" id="IPR029065">
    <property type="entry name" value="Enolase_C-like"/>
</dbReference>
<dbReference type="AlphaFoldDB" id="A0A9R1CSE9"/>
<dbReference type="InterPro" id="IPR013341">
    <property type="entry name" value="Mandelate_racemase_N_dom"/>
</dbReference>
<dbReference type="EC" id="4.2.1.113" evidence="5"/>
<evidence type="ECO:0000313" key="8">
    <source>
        <dbReference type="Proteomes" id="UP001139494"/>
    </source>
</evidence>
<dbReference type="SFLD" id="SFLDS00001">
    <property type="entry name" value="Enolase"/>
    <property type="match status" value="1"/>
</dbReference>
<dbReference type="Proteomes" id="UP001139494">
    <property type="component" value="Unassembled WGS sequence"/>
</dbReference>
<evidence type="ECO:0000256" key="1">
    <source>
        <dbReference type="ARBA" id="ARBA00022723"/>
    </source>
</evidence>
<feature type="domain" description="Mandelate racemase/muconate lactonizing enzyme C-terminal" evidence="6">
    <location>
        <begin position="124"/>
        <end position="220"/>
    </location>
</feature>
<comment type="catalytic activity">
    <reaction evidence="5">
        <text>(1R,6R)-6-hydroxy-2-succinyl-cyclohexa-2,4-diene-1-carboxylate = 2-succinylbenzoate + H2O</text>
        <dbReference type="Rhea" id="RHEA:10196"/>
        <dbReference type="ChEBI" id="CHEBI:15377"/>
        <dbReference type="ChEBI" id="CHEBI:18325"/>
        <dbReference type="ChEBI" id="CHEBI:58689"/>
        <dbReference type="EC" id="4.2.1.113"/>
    </reaction>
</comment>
<dbReference type="GO" id="GO:0009063">
    <property type="term" value="P:amino acid catabolic process"/>
    <property type="evidence" value="ECO:0007669"/>
    <property type="project" value="InterPro"/>
</dbReference>
<keyword evidence="1 5" id="KW-0479">Metal-binding</keyword>
<sequence length="334" mass="34292">MDVEPFSLPLSRPLETAAGAIESREGFLVEVTIDGVDGVGEATPLPGWTEPPEVCGRALRDIEQPRTALEGDELADAPAARHGVTLAVLDAAARAAGQPLYRYLGAPEHRESVPVNATVGDGPPAETASAAENAVNEGYPAVKLKVGVRPPAADIDRIEAVRRRCPDVELRVDANGAWSGETALEIVPRLAALGVAVVEQPLSAEELAGHAELRGRGVAIAVDEGLLEHSPRAVLAAEAADILVCKPMALGGIDRARDVVETARAEGIDALVTTTIDGAIARAGAVHLAASVPEIRACGLATAGLLASDIRDGIATVEGGSVPVSQGKGNIPPR</sequence>
<dbReference type="GO" id="GO:0009234">
    <property type="term" value="P:menaquinone biosynthetic process"/>
    <property type="evidence" value="ECO:0007669"/>
    <property type="project" value="UniProtKB-UniRule"/>
</dbReference>